<reference evidence="7" key="1">
    <citation type="submission" date="2020-06" db="EMBL/GenBank/DDBJ databases">
        <title>Draft genomic sequecing of Geomonas sp. Red745.</title>
        <authorList>
            <person name="Itoh H."/>
            <person name="Xu Z.X."/>
            <person name="Ushijima N."/>
            <person name="Masuda Y."/>
            <person name="Shiratori Y."/>
            <person name="Senoo K."/>
        </authorList>
    </citation>
    <scope>NUCLEOTIDE SEQUENCE [LARGE SCALE GENOMIC DNA]</scope>
    <source>
        <strain evidence="7">Red745</strain>
    </source>
</reference>
<evidence type="ECO:0000259" key="5">
    <source>
        <dbReference type="PROSITE" id="PS51379"/>
    </source>
</evidence>
<dbReference type="GO" id="GO:0046872">
    <property type="term" value="F:metal ion binding"/>
    <property type="evidence" value="ECO:0007669"/>
    <property type="project" value="UniProtKB-KW"/>
</dbReference>
<keyword evidence="2" id="KW-0479">Metal-binding</keyword>
<dbReference type="RefSeq" id="WP_183361469.1">
    <property type="nucleotide sequence ID" value="NZ_BLXZ01000004.1"/>
</dbReference>
<dbReference type="AlphaFoldDB" id="A0A6V8N8M8"/>
<evidence type="ECO:0000256" key="4">
    <source>
        <dbReference type="ARBA" id="ARBA00023014"/>
    </source>
</evidence>
<evidence type="ECO:0000256" key="2">
    <source>
        <dbReference type="ARBA" id="ARBA00022723"/>
    </source>
</evidence>
<dbReference type="SUPFAM" id="SSF54862">
    <property type="entry name" value="4Fe-4S ferredoxins"/>
    <property type="match status" value="1"/>
</dbReference>
<proteinExistence type="predicted"/>
<dbReference type="GO" id="GO:0051539">
    <property type="term" value="F:4 iron, 4 sulfur cluster binding"/>
    <property type="evidence" value="ECO:0007669"/>
    <property type="project" value="UniProtKB-KW"/>
</dbReference>
<evidence type="ECO:0000313" key="7">
    <source>
        <dbReference type="Proteomes" id="UP000587586"/>
    </source>
</evidence>
<gene>
    <name evidence="6" type="ORF">GMLC_25040</name>
</gene>
<sequence>MSLASQPFPEVKIERCTGCGRCVAACPERLFTLEVTGYRKHAALPAPERCTQCGKCLVECPFNALS</sequence>
<accession>A0A6V8N8M8</accession>
<feature type="domain" description="4Fe-4S ferredoxin-type" evidence="5">
    <location>
        <begin position="40"/>
        <end position="66"/>
    </location>
</feature>
<dbReference type="InterPro" id="IPR017900">
    <property type="entry name" value="4Fe4S_Fe_S_CS"/>
</dbReference>
<dbReference type="Pfam" id="PF12838">
    <property type="entry name" value="Fer4_7"/>
    <property type="match status" value="1"/>
</dbReference>
<name>A0A6V8N8M8_9BACT</name>
<feature type="domain" description="4Fe-4S ferredoxin-type" evidence="5">
    <location>
        <begin position="7"/>
        <end position="36"/>
    </location>
</feature>
<evidence type="ECO:0000256" key="3">
    <source>
        <dbReference type="ARBA" id="ARBA00023004"/>
    </source>
</evidence>
<dbReference type="PROSITE" id="PS51379">
    <property type="entry name" value="4FE4S_FER_2"/>
    <property type="match status" value="2"/>
</dbReference>
<keyword evidence="4" id="KW-0411">Iron-sulfur</keyword>
<protein>
    <recommendedName>
        <fullName evidence="5">4Fe-4S ferredoxin-type domain-containing protein</fullName>
    </recommendedName>
</protein>
<dbReference type="PANTHER" id="PTHR43687">
    <property type="entry name" value="ADENYLYLSULFATE REDUCTASE, BETA SUBUNIT"/>
    <property type="match status" value="1"/>
</dbReference>
<evidence type="ECO:0000256" key="1">
    <source>
        <dbReference type="ARBA" id="ARBA00022485"/>
    </source>
</evidence>
<evidence type="ECO:0000313" key="6">
    <source>
        <dbReference type="EMBL" id="GFO68925.1"/>
    </source>
</evidence>
<dbReference type="InterPro" id="IPR050572">
    <property type="entry name" value="Fe-S_Ferredoxin"/>
</dbReference>
<dbReference type="Gene3D" id="3.30.70.20">
    <property type="match status" value="1"/>
</dbReference>
<keyword evidence="3" id="KW-0408">Iron</keyword>
<dbReference type="PANTHER" id="PTHR43687:SF1">
    <property type="entry name" value="FERREDOXIN III"/>
    <property type="match status" value="1"/>
</dbReference>
<organism evidence="6 7">
    <name type="scientific">Geomonas limicola</name>
    <dbReference type="NCBI Taxonomy" id="2740186"/>
    <lineage>
        <taxon>Bacteria</taxon>
        <taxon>Pseudomonadati</taxon>
        <taxon>Thermodesulfobacteriota</taxon>
        <taxon>Desulfuromonadia</taxon>
        <taxon>Geobacterales</taxon>
        <taxon>Geobacteraceae</taxon>
        <taxon>Geomonas</taxon>
    </lineage>
</organism>
<dbReference type="InterPro" id="IPR017896">
    <property type="entry name" value="4Fe4S_Fe-S-bd"/>
</dbReference>
<keyword evidence="1" id="KW-0004">4Fe-4S</keyword>
<comment type="caution">
    <text evidence="6">The sequence shown here is derived from an EMBL/GenBank/DDBJ whole genome shotgun (WGS) entry which is preliminary data.</text>
</comment>
<dbReference type="PROSITE" id="PS00198">
    <property type="entry name" value="4FE4S_FER_1"/>
    <property type="match status" value="2"/>
</dbReference>
<dbReference type="Proteomes" id="UP000587586">
    <property type="component" value="Unassembled WGS sequence"/>
</dbReference>
<dbReference type="EMBL" id="BLXZ01000004">
    <property type="protein sequence ID" value="GFO68925.1"/>
    <property type="molecule type" value="Genomic_DNA"/>
</dbReference>
<keyword evidence="7" id="KW-1185">Reference proteome</keyword>